<comment type="caution">
    <text evidence="2">The sequence shown here is derived from an EMBL/GenBank/DDBJ whole genome shotgun (WGS) entry which is preliminary data.</text>
</comment>
<dbReference type="Proteomes" id="UP000732380">
    <property type="component" value="Unassembled WGS sequence"/>
</dbReference>
<organism evidence="2 3">
    <name type="scientific">Claviceps humidiphila</name>
    <dbReference type="NCBI Taxonomy" id="1294629"/>
    <lineage>
        <taxon>Eukaryota</taxon>
        <taxon>Fungi</taxon>
        <taxon>Dikarya</taxon>
        <taxon>Ascomycota</taxon>
        <taxon>Pezizomycotina</taxon>
        <taxon>Sordariomycetes</taxon>
        <taxon>Hypocreomycetidae</taxon>
        <taxon>Hypocreales</taxon>
        <taxon>Clavicipitaceae</taxon>
        <taxon>Claviceps</taxon>
    </lineage>
</organism>
<reference evidence="2 3" key="1">
    <citation type="journal article" date="2020" name="bioRxiv">
        <title>Whole genome comparisons of ergot fungi reveals the divergence and evolution of species within the genus Claviceps are the result of varying mechanisms driving genome evolution and host range expansion.</title>
        <authorList>
            <person name="Wyka S.A."/>
            <person name="Mondo S.J."/>
            <person name="Liu M."/>
            <person name="Dettman J."/>
            <person name="Nalam V."/>
            <person name="Broders K.D."/>
        </authorList>
    </citation>
    <scope>NUCLEOTIDE SEQUENCE [LARGE SCALE GENOMIC DNA]</scope>
    <source>
        <strain evidence="2 3">LM576</strain>
    </source>
</reference>
<keyword evidence="3" id="KW-1185">Reference proteome</keyword>
<name>A0A9P7TV67_9HYPO</name>
<feature type="compositionally biased region" description="Basic and acidic residues" evidence="1">
    <location>
        <begin position="13"/>
        <end position="23"/>
    </location>
</feature>
<protein>
    <submittedName>
        <fullName evidence="2">Uncharacterized protein</fullName>
    </submittedName>
</protein>
<sequence length="393" mass="45044">MTFEPAPSVQEVQKAEEKKRSSRPEMSPAAQARKRRKSSSPIAPGLVVCNPSKRQKTIQSLPSVPARCSSRSRPSLQTLPVELLEIIFLCSMDLALPRASPLLGAKLSAKSTRLRAFMMGFHDTWDRYFGIPRHEIYKSVRNDEPALKGEEELQAALLSMPWVDIDFILEAQQTWANVYAAGRCYQHHVGDCCQLFPSWEKVSHIGHPYQQHALQHEEGALKFNARACFQAEYERALQYPPMPFHFLPCVLRGSLEVNINVPLPVELITGPWDEEKKRRLYWLSRGGQCHGGTSYSWFEYPWEVRLACLNAAVIYAEKLDPLILNCLIGGWLFEDVPKDAKREPLVKLCNRIARAGETPEMMDTLRYIVRLMDTDWNFIQYHESEEEWNASLI</sequence>
<dbReference type="AlphaFoldDB" id="A0A9P7TV67"/>
<evidence type="ECO:0000313" key="2">
    <source>
        <dbReference type="EMBL" id="KAG6117042.1"/>
    </source>
</evidence>
<evidence type="ECO:0000313" key="3">
    <source>
        <dbReference type="Proteomes" id="UP000732380"/>
    </source>
</evidence>
<dbReference type="EMBL" id="SRQM01000154">
    <property type="protein sequence ID" value="KAG6117042.1"/>
    <property type="molecule type" value="Genomic_DNA"/>
</dbReference>
<evidence type="ECO:0000256" key="1">
    <source>
        <dbReference type="SAM" id="MobiDB-lite"/>
    </source>
</evidence>
<feature type="region of interest" description="Disordered" evidence="1">
    <location>
        <begin position="1"/>
        <end position="46"/>
    </location>
</feature>
<proteinExistence type="predicted"/>
<accession>A0A9P7TV67</accession>
<gene>
    <name evidence="2" type="ORF">E4U13_001412</name>
</gene>